<name>A0A4Q7PEP2_9FLAO</name>
<keyword evidence="2" id="KW-1185">Reference proteome</keyword>
<evidence type="ECO:0000313" key="2">
    <source>
        <dbReference type="Proteomes" id="UP000292262"/>
    </source>
</evidence>
<organism evidence="1 2">
    <name type="scientific">Aquimarina brevivitae</name>
    <dbReference type="NCBI Taxonomy" id="323412"/>
    <lineage>
        <taxon>Bacteria</taxon>
        <taxon>Pseudomonadati</taxon>
        <taxon>Bacteroidota</taxon>
        <taxon>Flavobacteriia</taxon>
        <taxon>Flavobacteriales</taxon>
        <taxon>Flavobacteriaceae</taxon>
        <taxon>Aquimarina</taxon>
    </lineage>
</organism>
<dbReference type="Proteomes" id="UP000292262">
    <property type="component" value="Unassembled WGS sequence"/>
</dbReference>
<sequence length="191" mass="22413">MEPEAYTYIKSVNVRSVRLKRQLLMSASKADDFETFLRESIGTEVLVVNSNMGMEVYYYSFKDCSKFIKDTLLIYTINSLDSSKLRFRSNTNEDEVFKCFEEALSSFSQYPQLFLGYVKKFLYLQQKNADSIYLVPILNEYFEKVYTSLSHKNQLPHLEKIEKARSNITKAKDKDLIQNLIAEILKKSHYN</sequence>
<gene>
    <name evidence="1" type="ORF">EV197_0102</name>
</gene>
<accession>A0A4Q7PEP2</accession>
<dbReference type="EMBL" id="SGXE01000001">
    <property type="protein sequence ID" value="RZS98901.1"/>
    <property type="molecule type" value="Genomic_DNA"/>
</dbReference>
<reference evidence="1 2" key="1">
    <citation type="submission" date="2019-02" db="EMBL/GenBank/DDBJ databases">
        <title>Genomic Encyclopedia of Type Strains, Phase IV (KMG-IV): sequencing the most valuable type-strain genomes for metagenomic binning, comparative biology and taxonomic classification.</title>
        <authorList>
            <person name="Goeker M."/>
        </authorList>
    </citation>
    <scope>NUCLEOTIDE SEQUENCE [LARGE SCALE GENOMIC DNA]</scope>
    <source>
        <strain evidence="1 2">DSM 17196</strain>
    </source>
</reference>
<evidence type="ECO:0000313" key="1">
    <source>
        <dbReference type="EMBL" id="RZS98901.1"/>
    </source>
</evidence>
<proteinExistence type="predicted"/>
<dbReference type="AlphaFoldDB" id="A0A4Q7PEP2"/>
<protein>
    <submittedName>
        <fullName evidence="1">Uncharacterized protein</fullName>
    </submittedName>
</protein>
<comment type="caution">
    <text evidence="1">The sequence shown here is derived from an EMBL/GenBank/DDBJ whole genome shotgun (WGS) entry which is preliminary data.</text>
</comment>